<dbReference type="Gene3D" id="3.90.25.10">
    <property type="entry name" value="UDP-galactose 4-epimerase, domain 1"/>
    <property type="match status" value="1"/>
</dbReference>
<evidence type="ECO:0000256" key="6">
    <source>
        <dbReference type="ARBA" id="ARBA00059383"/>
    </source>
</evidence>
<dbReference type="Pfam" id="PF16363">
    <property type="entry name" value="GDP_Man_Dehyd"/>
    <property type="match status" value="1"/>
</dbReference>
<dbReference type="FunFam" id="3.40.50.720:FF:000924">
    <property type="entry name" value="GDP-mannose 4,6 dehydratase"/>
    <property type="match status" value="1"/>
</dbReference>
<accession>E2SFH4</accession>
<dbReference type="GO" id="GO:0042351">
    <property type="term" value="P:'de novo' GDP-L-fucose biosynthetic process"/>
    <property type="evidence" value="ECO:0007669"/>
    <property type="project" value="TreeGrafter"/>
</dbReference>
<dbReference type="OrthoDB" id="9779041at2"/>
<dbReference type="InterPro" id="IPR036291">
    <property type="entry name" value="NAD(P)-bd_dom_sf"/>
</dbReference>
<dbReference type="eggNOG" id="COG1089">
    <property type="taxonomic scope" value="Bacteria"/>
</dbReference>
<gene>
    <name evidence="8" type="ORF">HMPREF0063_12783</name>
</gene>
<dbReference type="EC" id="4.2.1.47" evidence="4"/>
<evidence type="ECO:0000256" key="4">
    <source>
        <dbReference type="ARBA" id="ARBA00011989"/>
    </source>
</evidence>
<dbReference type="STRING" id="585531.HMPREF0063_12783"/>
<evidence type="ECO:0000256" key="5">
    <source>
        <dbReference type="ARBA" id="ARBA00023239"/>
    </source>
</evidence>
<dbReference type="EMBL" id="ACLF03000012">
    <property type="protein sequence ID" value="EFQ82075.1"/>
    <property type="molecule type" value="Genomic_DNA"/>
</dbReference>
<evidence type="ECO:0000256" key="1">
    <source>
        <dbReference type="ARBA" id="ARBA00000188"/>
    </source>
</evidence>
<dbReference type="AlphaFoldDB" id="E2SFH4"/>
<comment type="catalytic activity">
    <reaction evidence="1">
        <text>GDP-alpha-D-mannose = GDP-4-dehydro-alpha-D-rhamnose + H2O</text>
        <dbReference type="Rhea" id="RHEA:23820"/>
        <dbReference type="ChEBI" id="CHEBI:15377"/>
        <dbReference type="ChEBI" id="CHEBI:57527"/>
        <dbReference type="ChEBI" id="CHEBI:57964"/>
        <dbReference type="EC" id="4.2.1.47"/>
    </reaction>
</comment>
<name>E2SFH4_9ACTN</name>
<evidence type="ECO:0000259" key="7">
    <source>
        <dbReference type="Pfam" id="PF16363"/>
    </source>
</evidence>
<dbReference type="PANTHER" id="PTHR43715">
    <property type="entry name" value="GDP-MANNOSE 4,6-DEHYDRATASE"/>
    <property type="match status" value="1"/>
</dbReference>
<sequence>MTSSPPTALITGVSGQDGMYLARRLMAEGWRVVGTVRPGLSSIARMGPYLTGVQVVDHDLLDTTGFGDLLSRFSPRAVYNLAAFSAVGASWSDPELVARTNLVAVAEMLETLLRHRDKNSSDVRFFQASSAEVFGSRVQGALDEETPHRPRTPYAVAKSAAHHLVISYREHHDLFACNGILFNHESPFRGHQFVAGRIARAAATAACGGRAPVALGDLDVERDWGAAVDHVEAMRLSLAHDRPGDYVIATGTTHTLRDMLDAAFASVGRDDAEDHVEMMPHLWSATQADSLCGDPGRARRELGWSATTSFEDLIATMVAVDVRRITTGVAESESYLS</sequence>
<proteinExistence type="inferred from homology"/>
<reference evidence="8" key="1">
    <citation type="submission" date="2010-08" db="EMBL/GenBank/DDBJ databases">
        <authorList>
            <person name="Muzny D."/>
            <person name="Qin X."/>
            <person name="Buhay C."/>
            <person name="Dugan-Rocha S."/>
            <person name="Ding Y."/>
            <person name="Chen G."/>
            <person name="Hawes A."/>
            <person name="Holder M."/>
            <person name="Jhangiani S."/>
            <person name="Johnson A."/>
            <person name="Khan Z."/>
            <person name="Li Z."/>
            <person name="Liu W."/>
            <person name="Liu X."/>
            <person name="Perez L."/>
            <person name="Shen H."/>
            <person name="Wang Q."/>
            <person name="Watt J."/>
            <person name="Xi L."/>
            <person name="Xin Y."/>
            <person name="Zhou J."/>
            <person name="Deng J."/>
            <person name="Jiang H."/>
            <person name="Liu Y."/>
            <person name="Qu J."/>
            <person name="Song X.-Z."/>
            <person name="Zhang L."/>
            <person name="Villasana D."/>
            <person name="Johnson A."/>
            <person name="Liu J."/>
            <person name="Liyanage D."/>
            <person name="Lorensuhewa L."/>
            <person name="Robinson T."/>
            <person name="Song A."/>
            <person name="Song B.-B."/>
            <person name="Dinh H."/>
            <person name="Thornton R."/>
            <person name="Coyle M."/>
            <person name="Francisco L."/>
            <person name="Jackson L."/>
            <person name="Javaid M."/>
            <person name="Korchina V."/>
            <person name="Kovar C."/>
            <person name="Mata R."/>
            <person name="Mathew T."/>
            <person name="Ngo R."/>
            <person name="Nguyen L."/>
            <person name="Nguyen N."/>
            <person name="Okwuonu G."/>
            <person name="Ongeri F."/>
            <person name="Pham C."/>
            <person name="Simmons D."/>
            <person name="Wilczek-Boney K."/>
            <person name="Hale W."/>
            <person name="Jakkamsetti A."/>
            <person name="Pham P."/>
            <person name="Ruth R."/>
            <person name="San Lucas F."/>
            <person name="Warren J."/>
            <person name="Zhang J."/>
            <person name="Zhao Z."/>
            <person name="Zhou C."/>
            <person name="Zhu D."/>
            <person name="Lee S."/>
            <person name="Bess C."/>
            <person name="Blankenburg K."/>
            <person name="Forbes L."/>
            <person name="Fu Q."/>
            <person name="Gubbala S."/>
            <person name="Hirani K."/>
            <person name="Jayaseelan J.C."/>
            <person name="Lara F."/>
            <person name="Munidasa M."/>
            <person name="Palculict T."/>
            <person name="Patil S."/>
            <person name="Pu L.-L."/>
            <person name="Saada N."/>
            <person name="Tang L."/>
            <person name="Weissenberger G."/>
            <person name="Zhu Y."/>
            <person name="Hemphill L."/>
            <person name="Shang Y."/>
            <person name="Youmans B."/>
            <person name="Ayvaz T."/>
            <person name="Ross M."/>
            <person name="Santibanez J."/>
            <person name="Aqrawi P."/>
            <person name="Gross S."/>
            <person name="Joshi V."/>
            <person name="Fowler G."/>
            <person name="Nazareth L."/>
            <person name="Reid J."/>
            <person name="Worley K."/>
            <person name="Petrosino J."/>
            <person name="Highlander S."/>
            <person name="Gibbs R."/>
        </authorList>
    </citation>
    <scope>NUCLEOTIDE SEQUENCE [LARGE SCALE GENOMIC DNA]</scope>
    <source>
        <strain evidence="8">DSM 15272</strain>
    </source>
</reference>
<dbReference type="RefSeq" id="WP_007079438.1">
    <property type="nucleotide sequence ID" value="NZ_CM001024.1"/>
</dbReference>
<dbReference type="GO" id="GO:0008446">
    <property type="term" value="F:GDP-mannose 4,6-dehydratase activity"/>
    <property type="evidence" value="ECO:0007669"/>
    <property type="project" value="UniProtKB-EC"/>
</dbReference>
<feature type="domain" description="NAD(P)-binding" evidence="7">
    <location>
        <begin position="9"/>
        <end position="317"/>
    </location>
</feature>
<keyword evidence="9" id="KW-1185">Reference proteome</keyword>
<protein>
    <recommendedName>
        <fullName evidence="4">GDP-mannose 4,6-dehydratase</fullName>
        <ecNumber evidence="4">4.2.1.47</ecNumber>
    </recommendedName>
</protein>
<evidence type="ECO:0000256" key="2">
    <source>
        <dbReference type="ARBA" id="ARBA00001937"/>
    </source>
</evidence>
<keyword evidence="5" id="KW-0456">Lyase</keyword>
<dbReference type="Gene3D" id="3.40.50.720">
    <property type="entry name" value="NAD(P)-binding Rossmann-like Domain"/>
    <property type="match status" value="1"/>
</dbReference>
<evidence type="ECO:0000313" key="9">
    <source>
        <dbReference type="Proteomes" id="UP000003111"/>
    </source>
</evidence>
<dbReference type="PANTHER" id="PTHR43715:SF1">
    <property type="entry name" value="GDP-MANNOSE 4,6 DEHYDRATASE"/>
    <property type="match status" value="1"/>
</dbReference>
<dbReference type="HOGENOM" id="CLU_007383_14_0_11"/>
<dbReference type="SUPFAM" id="SSF51735">
    <property type="entry name" value="NAD(P)-binding Rossmann-fold domains"/>
    <property type="match status" value="1"/>
</dbReference>
<evidence type="ECO:0000313" key="8">
    <source>
        <dbReference type="EMBL" id="EFQ82075.1"/>
    </source>
</evidence>
<comment type="function">
    <text evidence="6">Catalyzes the conversion of GDP-D-mannose to GDP-4-dehydro-6-deoxy-D-mannose.</text>
</comment>
<dbReference type="Proteomes" id="UP000003111">
    <property type="component" value="Unassembled WGS sequence"/>
</dbReference>
<dbReference type="InterPro" id="IPR006368">
    <property type="entry name" value="GDP_Man_deHydtase"/>
</dbReference>
<organism evidence="8 9">
    <name type="scientific">Aeromicrobium marinum DSM 15272</name>
    <dbReference type="NCBI Taxonomy" id="585531"/>
    <lineage>
        <taxon>Bacteria</taxon>
        <taxon>Bacillati</taxon>
        <taxon>Actinomycetota</taxon>
        <taxon>Actinomycetes</taxon>
        <taxon>Propionibacteriales</taxon>
        <taxon>Nocardioidaceae</taxon>
        <taxon>Aeromicrobium</taxon>
    </lineage>
</organism>
<comment type="similarity">
    <text evidence="3">Belongs to the NAD(P)-dependent epimerase/dehydratase family. GDP-mannose 4,6-dehydratase subfamily.</text>
</comment>
<dbReference type="InterPro" id="IPR016040">
    <property type="entry name" value="NAD(P)-bd_dom"/>
</dbReference>
<comment type="caution">
    <text evidence="8">The sequence shown here is derived from an EMBL/GenBank/DDBJ whole genome shotgun (WGS) entry which is preliminary data.</text>
</comment>
<comment type="cofactor">
    <cofactor evidence="2">
        <name>NADP(+)</name>
        <dbReference type="ChEBI" id="CHEBI:58349"/>
    </cofactor>
</comment>
<evidence type="ECO:0000256" key="3">
    <source>
        <dbReference type="ARBA" id="ARBA00009263"/>
    </source>
</evidence>